<evidence type="ECO:0000313" key="1">
    <source>
        <dbReference type="EMBL" id="ADN50453.1"/>
    </source>
</evidence>
<reference evidence="2" key="2">
    <citation type="journal article" date="2010" name="Stand. Genomic Sci.">
        <title>Complete genome sequence of Vulcanisaeta distributa type strain (IC-017T).</title>
        <authorList>
            <person name="Mavromatis K."/>
            <person name="Sikorski J."/>
            <person name="Pabst E."/>
            <person name="Teshima H."/>
            <person name="Lapidus A."/>
            <person name="Lucas S."/>
            <person name="Nolan M."/>
            <person name="Glavina Del Rio T."/>
            <person name="Cheng J."/>
            <person name="Bruce D."/>
            <person name="Goodwin L."/>
            <person name="Pitluck S."/>
            <person name="Liolios K."/>
            <person name="Ivanova N."/>
            <person name="Mikhailova N."/>
            <person name="Pati A."/>
            <person name="Chen A."/>
            <person name="Palaniappan K."/>
            <person name="Land M."/>
            <person name="Hauser L."/>
            <person name="Chang Y."/>
            <person name="Jeffries C."/>
            <person name="Rohde M."/>
            <person name="Spring S."/>
            <person name="Goker M."/>
            <person name="Wirth R."/>
            <person name="Woyke T."/>
            <person name="Bristow J."/>
            <person name="Eisen J."/>
            <person name="Markowitz V."/>
            <person name="Hugenholtz P."/>
            <person name="Klenk H."/>
            <person name="Kyrpides N."/>
        </authorList>
    </citation>
    <scope>NUCLEOTIDE SEQUENCE [LARGE SCALE GENOMIC DNA]</scope>
    <source>
        <strain evidence="2">DSM 14429 / JCM 11212 / NBRC 100878 / IC-017</strain>
    </source>
</reference>
<keyword evidence="2" id="KW-1185">Reference proteome</keyword>
<reference evidence="1 2" key="1">
    <citation type="journal article" date="2010" name="Stand. Genomic Sci.">
        <title>Complete genome sequence of Vulcanisaeta distributa type strain (IC-017).</title>
        <authorList>
            <person name="Mavromatis K."/>
            <person name="Sikorski J."/>
            <person name="Pabst E."/>
            <person name="Teshima H."/>
            <person name="Lapidus A."/>
            <person name="Lucas S."/>
            <person name="Nolan M."/>
            <person name="Glavina Del Rio T."/>
            <person name="Cheng J.F."/>
            <person name="Bruce D."/>
            <person name="Goodwin L."/>
            <person name="Pitluck S."/>
            <person name="Liolios K."/>
            <person name="Ivanova N."/>
            <person name="Mikhailova N."/>
            <person name="Pati A."/>
            <person name="Chen A."/>
            <person name="Palaniappan K."/>
            <person name="Land M."/>
            <person name="Hauser L."/>
            <person name="Chang Y.J."/>
            <person name="Jeffries C.D."/>
            <person name="Rohde M."/>
            <person name="Spring S."/>
            <person name="Goker M."/>
            <person name="Wirth R."/>
            <person name="Woyke T."/>
            <person name="Bristow J."/>
            <person name="Eisen J.A."/>
            <person name="Markowitz V."/>
            <person name="Hugenholtz P."/>
            <person name="Klenk H.P."/>
            <person name="Kyrpides N.C."/>
        </authorList>
    </citation>
    <scope>NUCLEOTIDE SEQUENCE [LARGE SCALE GENOMIC DNA]</scope>
    <source>
        <strain evidence="2">DSM 14429 / JCM 11212 / NBRC 100878 / IC-017</strain>
    </source>
</reference>
<dbReference type="PANTHER" id="PTHR35336">
    <property type="entry name" value="ADENOSYLCOBINAMIDE AMIDOHYDROLASE"/>
    <property type="match status" value="1"/>
</dbReference>
<accession>E1QQF8</accession>
<proteinExistence type="predicted"/>
<dbReference type="STRING" id="572478.Vdis_1065"/>
<organism evidence="1 2">
    <name type="scientific">Vulcanisaeta distributa (strain DSM 14429 / JCM 11212 / NBRC 100878 / IC-017)</name>
    <dbReference type="NCBI Taxonomy" id="572478"/>
    <lineage>
        <taxon>Archaea</taxon>
        <taxon>Thermoproteota</taxon>
        <taxon>Thermoprotei</taxon>
        <taxon>Thermoproteales</taxon>
        <taxon>Thermoproteaceae</taxon>
        <taxon>Vulcanisaeta</taxon>
    </lineage>
</organism>
<dbReference type="AlphaFoldDB" id="E1QQF8"/>
<sequence>MINNVKYVGGNIVITLSQEAIALASTVDGGLRNGIKYIVHHQVPRDFNNDPIKEVMRVHRELSIRSDEAITFLTATELPRNHITHREVINDVEIAVSITTGLTNPYRIEGGNIEAWGLHESTINMAIIISKPLTVQAMIDAIMLSAQVKALTLAELTNGEIHGTTSDAVAIITPINGNKEPYAGPATSIGKAVVHAVHEALIRAYKTYTAHENQ</sequence>
<dbReference type="KEGG" id="vdi:Vdis_1065"/>
<dbReference type="EMBL" id="CP002100">
    <property type="protein sequence ID" value="ADN50453.1"/>
    <property type="molecule type" value="Genomic_DNA"/>
</dbReference>
<dbReference type="eggNOG" id="arCOG01870">
    <property type="taxonomic scope" value="Archaea"/>
</dbReference>
<name>E1QQF8_VULDI</name>
<dbReference type="Proteomes" id="UP000006681">
    <property type="component" value="Chromosome"/>
</dbReference>
<gene>
    <name evidence="1" type="ordered locus">Vdis_1065</name>
</gene>
<evidence type="ECO:0000313" key="2">
    <source>
        <dbReference type="Proteomes" id="UP000006681"/>
    </source>
</evidence>
<dbReference type="RefSeq" id="WP_013336178.1">
    <property type="nucleotide sequence ID" value="NC_014537.1"/>
</dbReference>
<dbReference type="InterPro" id="IPR052209">
    <property type="entry name" value="CbiZ"/>
</dbReference>
<dbReference type="PANTHER" id="PTHR35336:SF5">
    <property type="entry name" value="ADENOSYLCOBINAMIDE AMIDOHYDROLASE"/>
    <property type="match status" value="1"/>
</dbReference>
<evidence type="ECO:0008006" key="3">
    <source>
        <dbReference type="Google" id="ProtNLM"/>
    </source>
</evidence>
<dbReference type="OrthoDB" id="25996at2157"/>
<dbReference type="GeneID" id="9751996"/>
<protein>
    <recommendedName>
        <fullName evidence="3">Adenosylcobinamide amidohydrolase</fullName>
    </recommendedName>
</protein>
<dbReference type="HOGENOM" id="CLU_1291987_0_0_2"/>
<dbReference type="Pfam" id="PF01955">
    <property type="entry name" value="CbiZ"/>
    <property type="match status" value="1"/>
</dbReference>
<dbReference type="InterPro" id="IPR002808">
    <property type="entry name" value="AdoCbi_amidolase"/>
</dbReference>